<dbReference type="Gene3D" id="2.40.170.20">
    <property type="entry name" value="TonB-dependent receptor, beta-barrel domain"/>
    <property type="match status" value="2"/>
</dbReference>
<dbReference type="InterPro" id="IPR000531">
    <property type="entry name" value="Beta-barrel_TonB"/>
</dbReference>
<organism evidence="18 19">
    <name type="scientific">Novosphingobium mangrovi</name>
    <name type="common">ex Hu et al. 2023</name>
    <dbReference type="NCBI Taxonomy" id="2930094"/>
    <lineage>
        <taxon>Bacteria</taxon>
        <taxon>Pseudomonadati</taxon>
        <taxon>Pseudomonadota</taxon>
        <taxon>Alphaproteobacteria</taxon>
        <taxon>Sphingomonadales</taxon>
        <taxon>Sphingomonadaceae</taxon>
        <taxon>Novosphingobium</taxon>
    </lineage>
</organism>
<proteinExistence type="inferred from homology"/>
<gene>
    <name evidence="18" type="ORF">MTR65_12800</name>
</gene>
<dbReference type="RefSeq" id="WP_243800797.1">
    <property type="nucleotide sequence ID" value="NZ_JALHAT010000022.1"/>
</dbReference>
<keyword evidence="3 12" id="KW-1134">Transmembrane beta strand</keyword>
<evidence type="ECO:0000256" key="12">
    <source>
        <dbReference type="PROSITE-ProRule" id="PRU01360"/>
    </source>
</evidence>
<evidence type="ECO:0000256" key="1">
    <source>
        <dbReference type="ARBA" id="ARBA00004571"/>
    </source>
</evidence>
<evidence type="ECO:0000256" key="11">
    <source>
        <dbReference type="ARBA" id="ARBA00023237"/>
    </source>
</evidence>
<protein>
    <submittedName>
        <fullName evidence="18">TonB-dependent receptor</fullName>
    </submittedName>
</protein>
<feature type="short sequence motif" description="TonB C-terminal box" evidence="13">
    <location>
        <begin position="807"/>
        <end position="824"/>
    </location>
</feature>
<keyword evidence="19" id="KW-1185">Reference proteome</keyword>
<dbReference type="PROSITE" id="PS01156">
    <property type="entry name" value="TONB_DEPENDENT_REC_2"/>
    <property type="match status" value="1"/>
</dbReference>
<dbReference type="InterPro" id="IPR039426">
    <property type="entry name" value="TonB-dep_rcpt-like"/>
</dbReference>
<keyword evidence="10 12" id="KW-0472">Membrane</keyword>
<keyword evidence="5 12" id="KW-0812">Transmembrane</keyword>
<evidence type="ECO:0000313" key="18">
    <source>
        <dbReference type="EMBL" id="MCJ1961566.1"/>
    </source>
</evidence>
<evidence type="ECO:0000256" key="6">
    <source>
        <dbReference type="ARBA" id="ARBA00022729"/>
    </source>
</evidence>
<dbReference type="PANTHER" id="PTHR32552:SF81">
    <property type="entry name" value="TONB-DEPENDENT OUTER MEMBRANE RECEPTOR"/>
    <property type="match status" value="1"/>
</dbReference>
<keyword evidence="2 12" id="KW-0813">Transport</keyword>
<dbReference type="Proteomes" id="UP001162802">
    <property type="component" value="Unassembled WGS sequence"/>
</dbReference>
<evidence type="ECO:0000256" key="2">
    <source>
        <dbReference type="ARBA" id="ARBA00022448"/>
    </source>
</evidence>
<evidence type="ECO:0000313" key="19">
    <source>
        <dbReference type="Proteomes" id="UP001162802"/>
    </source>
</evidence>
<evidence type="ECO:0000259" key="16">
    <source>
        <dbReference type="Pfam" id="PF00593"/>
    </source>
</evidence>
<evidence type="ECO:0000259" key="17">
    <source>
        <dbReference type="Pfam" id="PF07715"/>
    </source>
</evidence>
<keyword evidence="7" id="KW-0408">Iron</keyword>
<feature type="chain" id="PRO_5046466765" evidence="15">
    <location>
        <begin position="29"/>
        <end position="824"/>
    </location>
</feature>
<dbReference type="Pfam" id="PF00593">
    <property type="entry name" value="TonB_dep_Rec_b-barrel"/>
    <property type="match status" value="1"/>
</dbReference>
<evidence type="ECO:0000256" key="10">
    <source>
        <dbReference type="ARBA" id="ARBA00023136"/>
    </source>
</evidence>
<feature type="domain" description="TonB-dependent receptor-like beta-barrel" evidence="16">
    <location>
        <begin position="242"/>
        <end position="777"/>
    </location>
</feature>
<keyword evidence="18" id="KW-0675">Receptor</keyword>
<evidence type="ECO:0000256" key="14">
    <source>
        <dbReference type="RuleBase" id="RU003357"/>
    </source>
</evidence>
<dbReference type="InterPro" id="IPR012910">
    <property type="entry name" value="Plug_dom"/>
</dbReference>
<evidence type="ECO:0000256" key="7">
    <source>
        <dbReference type="ARBA" id="ARBA00023004"/>
    </source>
</evidence>
<dbReference type="PANTHER" id="PTHR32552">
    <property type="entry name" value="FERRICHROME IRON RECEPTOR-RELATED"/>
    <property type="match status" value="1"/>
</dbReference>
<dbReference type="PROSITE" id="PS52016">
    <property type="entry name" value="TONB_DEPENDENT_REC_3"/>
    <property type="match status" value="1"/>
</dbReference>
<dbReference type="Pfam" id="PF07715">
    <property type="entry name" value="Plug"/>
    <property type="match status" value="1"/>
</dbReference>
<evidence type="ECO:0000256" key="5">
    <source>
        <dbReference type="ARBA" id="ARBA00022692"/>
    </source>
</evidence>
<reference evidence="18" key="1">
    <citation type="submission" date="2022-03" db="EMBL/GenBank/DDBJ databases">
        <title>Identification of a novel bacterium isolated from mangrove sediments.</title>
        <authorList>
            <person name="Pan X."/>
        </authorList>
    </citation>
    <scope>NUCLEOTIDE SEQUENCE</scope>
    <source>
        <strain evidence="18">B2637</strain>
    </source>
</reference>
<feature type="domain" description="TonB-dependent receptor plug" evidence="17">
    <location>
        <begin position="69"/>
        <end position="177"/>
    </location>
</feature>
<evidence type="ECO:0000256" key="13">
    <source>
        <dbReference type="PROSITE-ProRule" id="PRU10144"/>
    </source>
</evidence>
<evidence type="ECO:0000256" key="8">
    <source>
        <dbReference type="ARBA" id="ARBA00023065"/>
    </source>
</evidence>
<keyword evidence="4" id="KW-0410">Iron transport</keyword>
<name>A0ABT0AEE6_9SPHN</name>
<keyword evidence="8" id="KW-0406">Ion transport</keyword>
<comment type="caution">
    <text evidence="18">The sequence shown here is derived from an EMBL/GenBank/DDBJ whole genome shotgun (WGS) entry which is preliminary data.</text>
</comment>
<comment type="similarity">
    <text evidence="12 14">Belongs to the TonB-dependent receptor family.</text>
</comment>
<dbReference type="InterPro" id="IPR010917">
    <property type="entry name" value="TonB_rcpt_CS"/>
</dbReference>
<dbReference type="SUPFAM" id="SSF56935">
    <property type="entry name" value="Porins"/>
    <property type="match status" value="1"/>
</dbReference>
<comment type="subcellular location">
    <subcellularLocation>
        <location evidence="1 12">Cell outer membrane</location>
        <topology evidence="1 12">Multi-pass membrane protein</topology>
    </subcellularLocation>
</comment>
<evidence type="ECO:0000256" key="3">
    <source>
        <dbReference type="ARBA" id="ARBA00022452"/>
    </source>
</evidence>
<keyword evidence="6 15" id="KW-0732">Signal</keyword>
<feature type="signal peptide" evidence="15">
    <location>
        <begin position="1"/>
        <end position="28"/>
    </location>
</feature>
<evidence type="ECO:0000256" key="9">
    <source>
        <dbReference type="ARBA" id="ARBA00023077"/>
    </source>
</evidence>
<sequence length="824" mass="89032">MSIRGQFKAGLLCATGITCAALASPALADEAADAPADVAAPASAAAAADAPALVGSAIVVSATRRDTTIMETPINISAISGDDLQEQHIDDMRNLGAFTPGVTILDNGPRGAGTIVMRGLSASDTSATAGDNSNSAVGMYLGEVPMYYDFKLIDINRVETLLGPQGTLYGLGTLAGAMRNMPNRPDASEFSFEGSGRVFDMAHSGDTGYNGYGVVNVPIVEDTIAFRSATGYYFNPGFIDYPYLLQEPGTSIPQPGGVDNPLGSEADQDANFTRGKDLNFERTFTTRNQLGFYADDLKVYVTYAHQETKTDGRSANGGGVVGEGRYEAPWRYMEPAKRSGDLLSLEVEGNVADAVNVVFVSAYTQRKSEYQGDNTDLLIDLDYDYEHFPGFSSYNQSNQKEHAFTNELRFVSTFDGPFSFVAGAFWNRQSYRSNYDEYVPGFPEWANENWGTDLETDPSVDGYAHEYSSFVRSTNDEKGLYGEATVHFTDDLQVTGGLRYYKYDAWVNGGSYLPLWADDYSSRSGSTSKDGLVYKINASWNITPEFMVYGTWSTGYRIGGVNRVAPCSQEVIDIHEAGGEQNGQTLCALPNELDYGPDETKNAEIGMRAQLFDNKLMLTLAAFHVGWDGIQLDGQTTYGAIGITSNGGKAVSKGIDVSFQAQPLPGLSIRGNYSYLDAHLTEDVPALLSIAGGDLVGAFSGDRLPGSAKNKGAIGATYEMPVGDNALNFGWTATYTGNILTRVGSRGGGEKLPDYWMHQANITYKTDRFDVGVFATNIFDTYAVTGVSNDLTRRNLINDGVISRYYARSVAQPRTIGVQGTVRF</sequence>
<keyword evidence="11 12" id="KW-0998">Cell outer membrane</keyword>
<dbReference type="InterPro" id="IPR036942">
    <property type="entry name" value="Beta-barrel_TonB_sf"/>
</dbReference>
<dbReference type="EMBL" id="JALHAT010000022">
    <property type="protein sequence ID" value="MCJ1961566.1"/>
    <property type="molecule type" value="Genomic_DNA"/>
</dbReference>
<evidence type="ECO:0000256" key="15">
    <source>
        <dbReference type="SAM" id="SignalP"/>
    </source>
</evidence>
<evidence type="ECO:0000256" key="4">
    <source>
        <dbReference type="ARBA" id="ARBA00022496"/>
    </source>
</evidence>
<accession>A0ABT0AEE6</accession>
<keyword evidence="9 14" id="KW-0798">TonB box</keyword>